<sequence length="69" mass="8157">MMKCPICRSSSHTRTSRYITDQTKEIYYQCQNINCSATFKTSETIDKVISTPRKNHEQEKRITQISKRI</sequence>
<evidence type="ECO:0000313" key="3">
    <source>
        <dbReference type="Proteomes" id="UP001339883"/>
    </source>
</evidence>
<dbReference type="InterPro" id="IPR007684">
    <property type="entry name" value="Znf_Ogr/Delta"/>
</dbReference>
<name>A0ABU6DQ19_9GAMM</name>
<evidence type="ECO:0000313" key="2">
    <source>
        <dbReference type="EMBL" id="MEB5475964.1"/>
    </source>
</evidence>
<reference evidence="2 3" key="1">
    <citation type="submission" date="2019-08" db="EMBL/GenBank/DDBJ databases">
        <title>Five species of Acinetobacter isolated from floral nectar and animal pollinators.</title>
        <authorList>
            <person name="Hendry T.A."/>
        </authorList>
    </citation>
    <scope>NUCLEOTIDE SEQUENCE [LARGE SCALE GENOMIC DNA]</scope>
    <source>
        <strain evidence="2 3">MD18.27</strain>
    </source>
</reference>
<proteinExistence type="predicted"/>
<dbReference type="Pfam" id="PF04606">
    <property type="entry name" value="Ogr_Delta"/>
    <property type="match status" value="1"/>
</dbReference>
<gene>
    <name evidence="2" type="ORF">I2F25_02640</name>
</gene>
<protein>
    <submittedName>
        <fullName evidence="2">Ogr/Delta-like zinc finger family protein</fullName>
    </submittedName>
</protein>
<accession>A0ABU6DQ19</accession>
<dbReference type="Proteomes" id="UP001339883">
    <property type="component" value="Unassembled WGS sequence"/>
</dbReference>
<feature type="domain" description="Zinc finger Ogr/Delta-type" evidence="1">
    <location>
        <begin position="3"/>
        <end position="49"/>
    </location>
</feature>
<organism evidence="2 3">
    <name type="scientific">Acinetobacter pollinis</name>
    <dbReference type="NCBI Taxonomy" id="2605270"/>
    <lineage>
        <taxon>Bacteria</taxon>
        <taxon>Pseudomonadati</taxon>
        <taxon>Pseudomonadota</taxon>
        <taxon>Gammaproteobacteria</taxon>
        <taxon>Moraxellales</taxon>
        <taxon>Moraxellaceae</taxon>
        <taxon>Acinetobacter</taxon>
    </lineage>
</organism>
<evidence type="ECO:0000259" key="1">
    <source>
        <dbReference type="Pfam" id="PF04606"/>
    </source>
</evidence>
<dbReference type="EMBL" id="VTDN01000002">
    <property type="protein sequence ID" value="MEB5475964.1"/>
    <property type="molecule type" value="Genomic_DNA"/>
</dbReference>
<keyword evidence="3" id="KW-1185">Reference proteome</keyword>
<comment type="caution">
    <text evidence="2">The sequence shown here is derived from an EMBL/GenBank/DDBJ whole genome shotgun (WGS) entry which is preliminary data.</text>
</comment>